<gene>
    <name evidence="1" type="ORF">G5B40_10110</name>
</gene>
<dbReference type="Pfam" id="PF12686">
    <property type="entry name" value="DUF3800"/>
    <property type="match status" value="1"/>
</dbReference>
<protein>
    <submittedName>
        <fullName evidence="1">DUF3800 domain-containing protein</fullName>
    </submittedName>
</protein>
<evidence type="ECO:0000313" key="1">
    <source>
        <dbReference type="EMBL" id="QIE55774.1"/>
    </source>
</evidence>
<dbReference type="EMBL" id="CP049056">
    <property type="protein sequence ID" value="QIE55774.1"/>
    <property type="molecule type" value="Genomic_DNA"/>
</dbReference>
<organism evidence="1 2">
    <name type="scientific">Pikeienuella piscinae</name>
    <dbReference type="NCBI Taxonomy" id="2748098"/>
    <lineage>
        <taxon>Bacteria</taxon>
        <taxon>Pseudomonadati</taxon>
        <taxon>Pseudomonadota</taxon>
        <taxon>Alphaproteobacteria</taxon>
        <taxon>Rhodobacterales</taxon>
        <taxon>Paracoccaceae</taxon>
        <taxon>Pikeienuella</taxon>
    </lineage>
</organism>
<dbReference type="AlphaFoldDB" id="A0A7L5C0U8"/>
<dbReference type="InterPro" id="IPR024524">
    <property type="entry name" value="DUF3800"/>
</dbReference>
<dbReference type="KEGG" id="hdh:G5B40_10110"/>
<name>A0A7L5C0U8_9RHOB</name>
<proteinExistence type="predicted"/>
<accession>A0A7L5C0U8</accession>
<keyword evidence="2" id="KW-1185">Reference proteome</keyword>
<evidence type="ECO:0000313" key="2">
    <source>
        <dbReference type="Proteomes" id="UP000503336"/>
    </source>
</evidence>
<dbReference type="RefSeq" id="WP_165098130.1">
    <property type="nucleotide sequence ID" value="NZ_CP049056.1"/>
</dbReference>
<dbReference type="Proteomes" id="UP000503336">
    <property type="component" value="Chromosome"/>
</dbReference>
<sequence length="284" mass="32891">MAGKKRMRPCAEVYIPQPVFISALNVRWPRKELILYLMYVDESGDPGLNTIQSRYFILTGLVLHESNWHQLIDSILKFRRTMKAVYGLPLRSEIHAIEMIRKDVFGIQKYQRLAILRNFLDEIAKMNFLSITNIVVDKLGKPDDYDVFSVAWRTLFQRFENTLVHGNFPGGYQRSYGLVFTDSTSGRTLKTLMRKMAVYNPVPNRNGAGYRNLPILRIVEDPSERNSVDSFPVQSCDVVAYFLQQKLNPNSYVRRQRASKYFDRVTPVLNKHASTRNPLGIVHI</sequence>
<reference evidence="1 2" key="1">
    <citation type="submission" date="2020-02" db="EMBL/GenBank/DDBJ databases">
        <title>complete genome sequence of Rhodobacteraceae bacterium.</title>
        <authorList>
            <person name="Park J."/>
            <person name="Kim Y.-S."/>
            <person name="Kim K.-H."/>
        </authorList>
    </citation>
    <scope>NUCLEOTIDE SEQUENCE [LARGE SCALE GENOMIC DNA]</scope>
    <source>
        <strain evidence="1 2">RR4-56</strain>
    </source>
</reference>